<dbReference type="eggNOG" id="COG3009">
    <property type="taxonomic scope" value="Bacteria"/>
</dbReference>
<dbReference type="PATRIC" id="fig|1178482.3.peg.399"/>
<dbReference type="SUPFAM" id="SSF159594">
    <property type="entry name" value="XCC0632-like"/>
    <property type="match status" value="1"/>
</dbReference>
<sequence length="208" mass="22295">MRSIWTSDLVSFPGLASKFGVIMATLLLTGCASSGVETTNYMLPADAGSADATLPATHDTTLLIARPLVAKHLDQEGIVLQLDDITLNAATTNLWAAPLPQQLERGMRERLAHRLPSTQVLLSQGNSRRDAVTLELSVDSFQGRYDGAAVASGQWILRGGDGKVQSYAPFNAEVTLNQDGYPALVRALGRSWDEVADEITAGFHSSSR</sequence>
<evidence type="ECO:0000313" key="2">
    <source>
        <dbReference type="EMBL" id="ERL52723.1"/>
    </source>
</evidence>
<dbReference type="EMBL" id="AVBC01000014">
    <property type="protein sequence ID" value="ERL52723.1"/>
    <property type="molecule type" value="Genomic_DNA"/>
</dbReference>
<dbReference type="InterPro" id="IPR005586">
    <property type="entry name" value="ABC_trans_aux"/>
</dbReference>
<organism evidence="2 3">
    <name type="scientific">Halomonas huangheensis</name>
    <dbReference type="NCBI Taxonomy" id="1178482"/>
    <lineage>
        <taxon>Bacteria</taxon>
        <taxon>Pseudomonadati</taxon>
        <taxon>Pseudomonadota</taxon>
        <taxon>Gammaproteobacteria</taxon>
        <taxon>Oceanospirillales</taxon>
        <taxon>Halomonadaceae</taxon>
        <taxon>Halomonas</taxon>
    </lineage>
</organism>
<dbReference type="STRING" id="1178482.AR456_10960"/>
<reference evidence="2 3" key="1">
    <citation type="submission" date="2013-08" db="EMBL/GenBank/DDBJ databases">
        <title>draft genome of Halomonas huanghegensis, strain BJGMM-B45T.</title>
        <authorList>
            <person name="Miao C."/>
            <person name="Wan Y."/>
            <person name="Jin W."/>
        </authorList>
    </citation>
    <scope>NUCLEOTIDE SEQUENCE [LARGE SCALE GENOMIC DNA]</scope>
    <source>
        <strain evidence="2 3">BJGMM-B45</strain>
    </source>
</reference>
<accession>W1NB55</accession>
<dbReference type="Pfam" id="PF03886">
    <property type="entry name" value="ABC_trans_aux"/>
    <property type="match status" value="1"/>
</dbReference>
<dbReference type="AlphaFoldDB" id="W1NB55"/>
<dbReference type="KEGG" id="hhu:AR456_10960"/>
<gene>
    <name evidence="2" type="ORF">BJB45_15705</name>
</gene>
<dbReference type="Proteomes" id="UP000019113">
    <property type="component" value="Unassembled WGS sequence"/>
</dbReference>
<evidence type="ECO:0000313" key="3">
    <source>
        <dbReference type="Proteomes" id="UP000019113"/>
    </source>
</evidence>
<keyword evidence="3" id="KW-1185">Reference proteome</keyword>
<dbReference type="RefSeq" id="WP_021817348.1">
    <property type="nucleotide sequence ID" value="NZ_AVBC01000014.1"/>
</dbReference>
<dbReference type="Gene3D" id="3.40.50.10610">
    <property type="entry name" value="ABC-type transport auxiliary lipoprotein component"/>
    <property type="match status" value="1"/>
</dbReference>
<proteinExistence type="predicted"/>
<dbReference type="PROSITE" id="PS51257">
    <property type="entry name" value="PROKAR_LIPOPROTEIN"/>
    <property type="match status" value="1"/>
</dbReference>
<evidence type="ECO:0000259" key="1">
    <source>
        <dbReference type="Pfam" id="PF03886"/>
    </source>
</evidence>
<comment type="caution">
    <text evidence="2">The sequence shown here is derived from an EMBL/GenBank/DDBJ whole genome shotgun (WGS) entry which is preliminary data.</text>
</comment>
<feature type="domain" description="ABC-type transport auxiliary lipoprotein component" evidence="1">
    <location>
        <begin position="41"/>
        <end position="199"/>
    </location>
</feature>
<name>W1NB55_9GAMM</name>
<protein>
    <recommendedName>
        <fullName evidence="1">ABC-type transport auxiliary lipoprotein component domain-containing protein</fullName>
    </recommendedName>
</protein>